<dbReference type="EMBL" id="LATL02000349">
    <property type="protein sequence ID" value="KKD39966.1"/>
    <property type="molecule type" value="Genomic_DNA"/>
</dbReference>
<proteinExistence type="predicted"/>
<comment type="caution">
    <text evidence="1">The sequence shown here is derived from an EMBL/GenBank/DDBJ whole genome shotgun (WGS) entry which is preliminary data.</text>
</comment>
<evidence type="ECO:0000313" key="1">
    <source>
        <dbReference type="EMBL" id="KKD39966.1"/>
    </source>
</evidence>
<dbReference type="Proteomes" id="UP000033607">
    <property type="component" value="Unassembled WGS sequence"/>
</dbReference>
<dbReference type="RefSeq" id="WP_046276529.1">
    <property type="nucleotide sequence ID" value="NZ_LATL02000349.1"/>
</dbReference>
<sequence>MSIQLGDEDSLAPNFTGMRIDLKDSQSLKLIGPVPLTAHPAGVYLASLNEGSVPTMKHALNAIASLLTAGECDALTLDWSNRFIKTLPVLRKPVAVEGKIKAQLNLCNLEFKVTGRYDRLDYLYESTAKNQRPLQLSLGLD</sequence>
<reference evidence="1 2" key="1">
    <citation type="submission" date="2015-06" db="EMBL/GenBank/DDBJ databases">
        <title>Draft genome assembly of filamentous brackish cyanobacterium Limnoraphis robusta strain CS-951.</title>
        <authorList>
            <person name="Willis A."/>
            <person name="Parks M."/>
            <person name="Burford M.A."/>
        </authorList>
    </citation>
    <scope>NUCLEOTIDE SEQUENCE [LARGE SCALE GENOMIC DNA]</scope>
    <source>
        <strain evidence="1 2">CS-951</strain>
    </source>
</reference>
<organism evidence="1 2">
    <name type="scientific">Limnoraphis robusta CS-951</name>
    <dbReference type="NCBI Taxonomy" id="1637645"/>
    <lineage>
        <taxon>Bacteria</taxon>
        <taxon>Bacillati</taxon>
        <taxon>Cyanobacteriota</taxon>
        <taxon>Cyanophyceae</taxon>
        <taxon>Oscillatoriophycideae</taxon>
        <taxon>Oscillatoriales</taxon>
        <taxon>Sirenicapillariaceae</taxon>
        <taxon>Limnoraphis</taxon>
    </lineage>
</organism>
<evidence type="ECO:0000313" key="2">
    <source>
        <dbReference type="Proteomes" id="UP000033607"/>
    </source>
</evidence>
<name>A0A0F5YM50_9CYAN</name>
<gene>
    <name evidence="1" type="ORF">WN50_00485</name>
</gene>
<dbReference type="AlphaFoldDB" id="A0A0F5YM50"/>
<protein>
    <submittedName>
        <fullName evidence="1">Uncharacterized protein</fullName>
    </submittedName>
</protein>
<accession>A0A0F5YM50</accession>